<dbReference type="SUPFAM" id="SSF52540">
    <property type="entry name" value="P-loop containing nucleoside triphosphate hydrolases"/>
    <property type="match status" value="1"/>
</dbReference>
<dbReference type="InterPro" id="IPR001806">
    <property type="entry name" value="Small_GTPase"/>
</dbReference>
<dbReference type="OrthoDB" id="9989112at2759"/>
<dbReference type="PRINTS" id="PR00449">
    <property type="entry name" value="RASTRNSFRMNG"/>
</dbReference>
<evidence type="ECO:0000256" key="4">
    <source>
        <dbReference type="ARBA" id="ARBA00023136"/>
    </source>
</evidence>
<dbReference type="PANTHER" id="PTHR47980">
    <property type="entry name" value="LD44762P"/>
    <property type="match status" value="1"/>
</dbReference>
<dbReference type="InterPro" id="IPR050305">
    <property type="entry name" value="Small_GTPase_Rab"/>
</dbReference>
<dbReference type="GO" id="GO:0003924">
    <property type="term" value="F:GTPase activity"/>
    <property type="evidence" value="ECO:0007669"/>
    <property type="project" value="InterPro"/>
</dbReference>
<protein>
    <submittedName>
        <fullName evidence="7">P-loop containing nucleoside triphosphate hydrolase protein</fullName>
    </submittedName>
</protein>
<dbReference type="FunFam" id="3.40.50.300:FF:000586">
    <property type="entry name" value="Rab family GTPase"/>
    <property type="match status" value="1"/>
</dbReference>
<dbReference type="SMART" id="SM00174">
    <property type="entry name" value="RHO"/>
    <property type="match status" value="1"/>
</dbReference>
<dbReference type="GO" id="GO:0005525">
    <property type="term" value="F:GTP binding"/>
    <property type="evidence" value="ECO:0007669"/>
    <property type="project" value="UniProtKB-KW"/>
</dbReference>
<dbReference type="InterPro" id="IPR005225">
    <property type="entry name" value="Small_GTP-bd"/>
</dbReference>
<keyword evidence="3" id="KW-0342">GTP-binding</keyword>
<keyword evidence="5" id="KW-0449">Lipoprotein</keyword>
<dbReference type="SMART" id="SM00176">
    <property type="entry name" value="RAN"/>
    <property type="match status" value="1"/>
</dbReference>
<proteinExistence type="inferred from homology"/>
<evidence type="ECO:0000313" key="8">
    <source>
        <dbReference type="Proteomes" id="UP000267251"/>
    </source>
</evidence>
<evidence type="ECO:0000256" key="1">
    <source>
        <dbReference type="ARBA" id="ARBA00006270"/>
    </source>
</evidence>
<name>A0A4P9Y878_9FUNG</name>
<evidence type="ECO:0000313" key="7">
    <source>
        <dbReference type="EMBL" id="RKP15225.1"/>
    </source>
</evidence>
<dbReference type="Gene3D" id="3.40.50.300">
    <property type="entry name" value="P-loop containing nucleotide triphosphate hydrolases"/>
    <property type="match status" value="1"/>
</dbReference>
<comment type="subcellular location">
    <subcellularLocation>
        <location evidence="6">Endomembrane system</location>
        <topology evidence="6">Lipid-anchor</topology>
        <orientation evidence="6">Cytoplasmic side</orientation>
    </subcellularLocation>
</comment>
<dbReference type="GO" id="GO:0012505">
    <property type="term" value="C:endomembrane system"/>
    <property type="evidence" value="ECO:0007669"/>
    <property type="project" value="UniProtKB-SubCell"/>
</dbReference>
<dbReference type="SMART" id="SM00177">
    <property type="entry name" value="ARF"/>
    <property type="match status" value="1"/>
</dbReference>
<sequence>MESLTGFDHIVKLLLVGNSAVGKSCLLLRFCDDAFTPSFITTIGIDFKVRTLEVDGKVVKVQLWDTAGQERFRTITRSYYRGAHGVLLVYDLTDKKSFEDLRGWADSVSMHAPSDAIGLIVGNKADEVGDRKVGAGDATALAEILGMKAVETSAKSASGVEGAFTMLVRDILIQREAKGESSGVKSRGARAADIQLAEADAEAKRMSSGCC</sequence>
<reference evidence="8" key="1">
    <citation type="journal article" date="2018" name="Nat. Microbiol.">
        <title>Leveraging single-cell genomics to expand the fungal tree of life.</title>
        <authorList>
            <person name="Ahrendt S.R."/>
            <person name="Quandt C.A."/>
            <person name="Ciobanu D."/>
            <person name="Clum A."/>
            <person name="Salamov A."/>
            <person name="Andreopoulos B."/>
            <person name="Cheng J.F."/>
            <person name="Woyke T."/>
            <person name="Pelin A."/>
            <person name="Henrissat B."/>
            <person name="Reynolds N.K."/>
            <person name="Benny G.L."/>
            <person name="Smith M.E."/>
            <person name="James T.Y."/>
            <person name="Grigoriev I.V."/>
        </authorList>
    </citation>
    <scope>NUCLEOTIDE SEQUENCE [LARGE SCALE GENOMIC DNA]</scope>
</reference>
<evidence type="ECO:0000256" key="2">
    <source>
        <dbReference type="ARBA" id="ARBA00022741"/>
    </source>
</evidence>
<dbReference type="SMART" id="SM00175">
    <property type="entry name" value="RAB"/>
    <property type="match status" value="1"/>
</dbReference>
<keyword evidence="7" id="KW-0378">Hydrolase</keyword>
<keyword evidence="4" id="KW-0472">Membrane</keyword>
<evidence type="ECO:0000256" key="3">
    <source>
        <dbReference type="ARBA" id="ARBA00023134"/>
    </source>
</evidence>
<dbReference type="Pfam" id="PF00071">
    <property type="entry name" value="Ras"/>
    <property type="match status" value="1"/>
</dbReference>
<dbReference type="Proteomes" id="UP000267251">
    <property type="component" value="Unassembled WGS sequence"/>
</dbReference>
<gene>
    <name evidence="7" type="ORF">BJ684DRAFT_7354</name>
</gene>
<organism evidence="7 8">
    <name type="scientific">Piptocephalis cylindrospora</name>
    <dbReference type="NCBI Taxonomy" id="1907219"/>
    <lineage>
        <taxon>Eukaryota</taxon>
        <taxon>Fungi</taxon>
        <taxon>Fungi incertae sedis</taxon>
        <taxon>Zoopagomycota</taxon>
        <taxon>Zoopagomycotina</taxon>
        <taxon>Zoopagomycetes</taxon>
        <taxon>Zoopagales</taxon>
        <taxon>Piptocephalidaceae</taxon>
        <taxon>Piptocephalis</taxon>
    </lineage>
</organism>
<dbReference type="InterPro" id="IPR027417">
    <property type="entry name" value="P-loop_NTPase"/>
</dbReference>
<dbReference type="PROSITE" id="PS51419">
    <property type="entry name" value="RAB"/>
    <property type="match status" value="1"/>
</dbReference>
<dbReference type="NCBIfam" id="TIGR00231">
    <property type="entry name" value="small_GTP"/>
    <property type="match status" value="1"/>
</dbReference>
<dbReference type="AlphaFoldDB" id="A0A4P9Y878"/>
<evidence type="ECO:0000256" key="5">
    <source>
        <dbReference type="ARBA" id="ARBA00023288"/>
    </source>
</evidence>
<dbReference type="PROSITE" id="PS51421">
    <property type="entry name" value="RAS"/>
    <property type="match status" value="1"/>
</dbReference>
<comment type="similarity">
    <text evidence="1">Belongs to the small GTPase superfamily. Rab family.</text>
</comment>
<keyword evidence="8" id="KW-1185">Reference proteome</keyword>
<dbReference type="EMBL" id="KZ987748">
    <property type="protein sequence ID" value="RKP15225.1"/>
    <property type="molecule type" value="Genomic_DNA"/>
</dbReference>
<evidence type="ECO:0000256" key="6">
    <source>
        <dbReference type="ARBA" id="ARBA00046278"/>
    </source>
</evidence>
<keyword evidence="2" id="KW-0547">Nucleotide-binding</keyword>
<dbReference type="SMART" id="SM00173">
    <property type="entry name" value="RAS"/>
    <property type="match status" value="1"/>
</dbReference>
<accession>A0A4P9Y878</accession>